<evidence type="ECO:0000256" key="3">
    <source>
        <dbReference type="ARBA" id="ARBA00022516"/>
    </source>
</evidence>
<keyword evidence="15" id="KW-1185">Reference proteome</keyword>
<organism evidence="15 16">
    <name type="scientific">Acrobeloides nanus</name>
    <dbReference type="NCBI Taxonomy" id="290746"/>
    <lineage>
        <taxon>Eukaryota</taxon>
        <taxon>Metazoa</taxon>
        <taxon>Ecdysozoa</taxon>
        <taxon>Nematoda</taxon>
        <taxon>Chromadorea</taxon>
        <taxon>Rhabditida</taxon>
        <taxon>Tylenchina</taxon>
        <taxon>Cephalobomorpha</taxon>
        <taxon>Cephaloboidea</taxon>
        <taxon>Cephalobidae</taxon>
        <taxon>Acrobeloides</taxon>
    </lineage>
</organism>
<evidence type="ECO:0000313" key="16">
    <source>
        <dbReference type="WBParaSite" id="ACRNAN_Path_53.g197.t1"/>
    </source>
</evidence>
<dbReference type="GO" id="GO:0005739">
    <property type="term" value="C:mitochondrion"/>
    <property type="evidence" value="ECO:0007669"/>
    <property type="project" value="UniProtKB-SubCell"/>
</dbReference>
<dbReference type="Pfam" id="PF08240">
    <property type="entry name" value="ADH_N"/>
    <property type="match status" value="1"/>
</dbReference>
<comment type="similarity">
    <text evidence="2">Belongs to the zinc-containing alcohol dehydrogenase family. Quinone oxidoreductase subfamily.</text>
</comment>
<dbReference type="Gene3D" id="3.90.180.10">
    <property type="entry name" value="Medium-chain alcohol dehydrogenases, catalytic domain"/>
    <property type="match status" value="1"/>
</dbReference>
<evidence type="ECO:0000256" key="2">
    <source>
        <dbReference type="ARBA" id="ARBA00010371"/>
    </source>
</evidence>
<keyword evidence="5" id="KW-0521">NADP</keyword>
<evidence type="ECO:0000256" key="12">
    <source>
        <dbReference type="ARBA" id="ARBA00041058"/>
    </source>
</evidence>
<evidence type="ECO:0000256" key="13">
    <source>
        <dbReference type="ARBA" id="ARBA00042123"/>
    </source>
</evidence>
<evidence type="ECO:0000256" key="10">
    <source>
        <dbReference type="ARBA" id="ARBA00023160"/>
    </source>
</evidence>
<name>A0A914C7Y3_9BILA</name>
<dbReference type="PANTHER" id="PTHR43981:SF1">
    <property type="entry name" value="ENOYL-[ACYL-CARRIER-PROTEIN] REDUCTASE, MITOCHONDRIAL"/>
    <property type="match status" value="1"/>
</dbReference>
<dbReference type="Pfam" id="PF00107">
    <property type="entry name" value="ADH_zinc_N"/>
    <property type="match status" value="1"/>
</dbReference>
<dbReference type="SUPFAM" id="SSF51735">
    <property type="entry name" value="NAD(P)-binding Rossmann-fold domains"/>
    <property type="match status" value="1"/>
</dbReference>
<dbReference type="SMART" id="SM00829">
    <property type="entry name" value="PKS_ER"/>
    <property type="match status" value="1"/>
</dbReference>
<evidence type="ECO:0000256" key="9">
    <source>
        <dbReference type="ARBA" id="ARBA00023128"/>
    </source>
</evidence>
<dbReference type="InterPro" id="IPR051034">
    <property type="entry name" value="Mito_Enoyl-ACP_Reductase"/>
</dbReference>
<dbReference type="Proteomes" id="UP000887540">
    <property type="component" value="Unplaced"/>
</dbReference>
<dbReference type="SUPFAM" id="SSF50129">
    <property type="entry name" value="GroES-like"/>
    <property type="match status" value="1"/>
</dbReference>
<dbReference type="EC" id="1.3.1.104" evidence="11"/>
<sequence>MSVQGKLLHPLQYFAYSIRMSHIWSRCIKYEQFGDPREVLSLTKVEVKSELAPKEVLVKWYASPVNPLDINKIEGGYVHKPSLPAIGGSEGAGVVEKIGNNVYELKPGDAVISSNLNVPYWTEYNVQDSSQLIKIDKRIDLISAATFSINPPTAYIMLKEYVDLNPGDFIIQNSANSGVGRYVIQLARAFGLKSINLIRDRPNVQELKNELNQLGADYVFTEDVFKSEGRKLMSSLNKPIRLAMNGVGGRSSLYISSALEYGGTLVTYGGMSRKAHEISTGSFVFKNLRAFGCAVGPWVQQPENKEKVKKMFDHLEKLCLDGTLKPTPVKDHDLENFSEAINNTVEGKHGKQLLLLHPDAKIKHHL</sequence>
<comment type="subcellular location">
    <subcellularLocation>
        <location evidence="1">Mitochondrion</location>
    </subcellularLocation>
</comment>
<dbReference type="InterPro" id="IPR020843">
    <property type="entry name" value="ER"/>
</dbReference>
<keyword evidence="4" id="KW-0276">Fatty acid metabolism</keyword>
<dbReference type="GO" id="GO:0006633">
    <property type="term" value="P:fatty acid biosynthetic process"/>
    <property type="evidence" value="ECO:0007669"/>
    <property type="project" value="UniProtKB-KW"/>
</dbReference>
<dbReference type="InterPro" id="IPR013154">
    <property type="entry name" value="ADH-like_N"/>
</dbReference>
<evidence type="ECO:0000313" key="15">
    <source>
        <dbReference type="Proteomes" id="UP000887540"/>
    </source>
</evidence>
<evidence type="ECO:0000256" key="7">
    <source>
        <dbReference type="ARBA" id="ARBA00023002"/>
    </source>
</evidence>
<evidence type="ECO:0000256" key="8">
    <source>
        <dbReference type="ARBA" id="ARBA00023098"/>
    </source>
</evidence>
<dbReference type="PANTHER" id="PTHR43981">
    <property type="entry name" value="ENOYL-[ACYL-CARRIER-PROTEIN] REDUCTASE, MITOCHONDRIAL"/>
    <property type="match status" value="1"/>
</dbReference>
<proteinExistence type="inferred from homology"/>
<dbReference type="InterPro" id="IPR036291">
    <property type="entry name" value="NAD(P)-bd_dom_sf"/>
</dbReference>
<accession>A0A914C7Y3</accession>
<evidence type="ECO:0000256" key="6">
    <source>
        <dbReference type="ARBA" id="ARBA00022946"/>
    </source>
</evidence>
<dbReference type="GO" id="GO:0141148">
    <property type="term" value="F:enoyl-[acyl-carrier-protein] reductase (NADPH) activity"/>
    <property type="evidence" value="ECO:0007669"/>
    <property type="project" value="UniProtKB-EC"/>
</dbReference>
<dbReference type="InterPro" id="IPR011032">
    <property type="entry name" value="GroES-like_sf"/>
</dbReference>
<reference evidence="16" key="1">
    <citation type="submission" date="2022-11" db="UniProtKB">
        <authorList>
            <consortium name="WormBaseParasite"/>
        </authorList>
    </citation>
    <scope>IDENTIFICATION</scope>
</reference>
<dbReference type="CDD" id="cd08290">
    <property type="entry name" value="ETR"/>
    <property type="match status" value="1"/>
</dbReference>
<keyword evidence="8" id="KW-0443">Lipid metabolism</keyword>
<evidence type="ECO:0000256" key="1">
    <source>
        <dbReference type="ARBA" id="ARBA00004173"/>
    </source>
</evidence>
<evidence type="ECO:0000256" key="5">
    <source>
        <dbReference type="ARBA" id="ARBA00022857"/>
    </source>
</evidence>
<dbReference type="AlphaFoldDB" id="A0A914C7Y3"/>
<dbReference type="WBParaSite" id="ACRNAN_Path_53.g197.t1">
    <property type="protein sequence ID" value="ACRNAN_Path_53.g197.t1"/>
    <property type="gene ID" value="ACRNAN_Path_53.g197"/>
</dbReference>
<dbReference type="InterPro" id="IPR013149">
    <property type="entry name" value="ADH-like_C"/>
</dbReference>
<keyword evidence="6" id="KW-0809">Transit peptide</keyword>
<keyword evidence="10" id="KW-0275">Fatty acid biosynthesis</keyword>
<evidence type="ECO:0000256" key="4">
    <source>
        <dbReference type="ARBA" id="ARBA00022832"/>
    </source>
</evidence>
<keyword evidence="9" id="KW-0496">Mitochondrion</keyword>
<feature type="domain" description="Enoyl reductase (ER)" evidence="14">
    <location>
        <begin position="35"/>
        <end position="354"/>
    </location>
</feature>
<dbReference type="Gene3D" id="3.40.50.720">
    <property type="entry name" value="NAD(P)-binding Rossmann-like Domain"/>
    <property type="match status" value="1"/>
</dbReference>
<keyword evidence="3" id="KW-0444">Lipid biosynthesis</keyword>
<evidence type="ECO:0000256" key="11">
    <source>
        <dbReference type="ARBA" id="ARBA00038963"/>
    </source>
</evidence>
<protein>
    <recommendedName>
        <fullName evidence="12">Enoyl-[acyl-carrier-protein] reductase, mitochondrial</fullName>
        <ecNumber evidence="11">1.3.1.104</ecNumber>
    </recommendedName>
    <alternativeName>
        <fullName evidence="13">2-enoyl thioester reductase</fullName>
    </alternativeName>
</protein>
<evidence type="ECO:0000259" key="14">
    <source>
        <dbReference type="SMART" id="SM00829"/>
    </source>
</evidence>
<keyword evidence="7" id="KW-0560">Oxidoreductase</keyword>